<dbReference type="EMBL" id="LBBT01000310">
    <property type="protein sequence ID" value="KKY00231.1"/>
    <property type="molecule type" value="Genomic_DNA"/>
</dbReference>
<dbReference type="SUPFAM" id="SSF52540">
    <property type="entry name" value="P-loop containing nucleoside triphosphate hydrolases"/>
    <property type="match status" value="1"/>
</dbReference>
<protein>
    <submittedName>
        <fullName evidence="1">Uncharacterized protein</fullName>
    </submittedName>
</protein>
<reference evidence="1 2" key="1">
    <citation type="submission" date="2015-04" db="EMBL/GenBank/DDBJ databases">
        <title>Microcin producing Clostridium sp. JC272T.</title>
        <authorList>
            <person name="Jyothsna T."/>
            <person name="Sasikala C."/>
            <person name="Ramana C."/>
        </authorList>
    </citation>
    <scope>NUCLEOTIDE SEQUENCE [LARGE SCALE GENOMIC DNA]</scope>
    <source>
        <strain evidence="1 2">JC272</strain>
    </source>
</reference>
<evidence type="ECO:0000313" key="2">
    <source>
        <dbReference type="Proteomes" id="UP000034407"/>
    </source>
</evidence>
<dbReference type="Gene3D" id="3.40.50.300">
    <property type="entry name" value="P-loop containing nucleotide triphosphate hydrolases"/>
    <property type="match status" value="2"/>
</dbReference>
<name>A0A0M3DDN2_9FIRM</name>
<organism evidence="1 2">
    <name type="scientific">Paraclostridium benzoelyticum</name>
    <dbReference type="NCBI Taxonomy" id="1629550"/>
    <lineage>
        <taxon>Bacteria</taxon>
        <taxon>Bacillati</taxon>
        <taxon>Bacillota</taxon>
        <taxon>Clostridia</taxon>
        <taxon>Peptostreptococcales</taxon>
        <taxon>Peptostreptococcaceae</taxon>
        <taxon>Paraclostridium</taxon>
    </lineage>
</organism>
<proteinExistence type="predicted"/>
<dbReference type="InterPro" id="IPR008571">
    <property type="entry name" value="HerA-like"/>
</dbReference>
<dbReference type="OrthoDB" id="9758751at2"/>
<dbReference type="InterPro" id="IPR017646">
    <property type="entry name" value="Dnd_assoc_2"/>
</dbReference>
<evidence type="ECO:0000313" key="1">
    <source>
        <dbReference type="EMBL" id="KKY00231.1"/>
    </source>
</evidence>
<gene>
    <name evidence="1" type="ORF">VN21_15300</name>
</gene>
<dbReference type="PANTHER" id="PTHR42957">
    <property type="entry name" value="HELICASE MJ1565-RELATED"/>
    <property type="match status" value="1"/>
</dbReference>
<dbReference type="PATRIC" id="fig|1629550.3.peg.2527"/>
<comment type="caution">
    <text evidence="1">The sequence shown here is derived from an EMBL/GenBank/DDBJ whole genome shotgun (WGS) entry which is preliminary data.</text>
</comment>
<dbReference type="RefSeq" id="WP_046824012.1">
    <property type="nucleotide sequence ID" value="NZ_LBBT01000310.1"/>
</dbReference>
<dbReference type="Proteomes" id="UP000034407">
    <property type="component" value="Unassembled WGS sequence"/>
</dbReference>
<dbReference type="InterPro" id="IPR027417">
    <property type="entry name" value="P-loop_NTPase"/>
</dbReference>
<dbReference type="PANTHER" id="PTHR42957:SF1">
    <property type="entry name" value="HELICASE MJ1565-RELATED"/>
    <property type="match status" value="1"/>
</dbReference>
<accession>A0A0M3DDN2</accession>
<keyword evidence="2" id="KW-1185">Reference proteome</keyword>
<dbReference type="NCBIfam" id="TIGR03237">
    <property type="entry name" value="dnd_assoc_2"/>
    <property type="match status" value="1"/>
</dbReference>
<sequence length="1724" mass="200444">MLNQFYSYLAKNVIEYFKYRKIKSGDKFNIQFEKENEVIEMYEALKKESENKKFIYNISDGVDYETFSIDINGTEVIVSATDENITADFLIRLRNLVGDETNEYFKDKAILFIHNTTLDSLVKGTESFQKEGMPFHTKNLVENIKKNLDKSSLKEEDKYILKFTLDKMGSSVLEDNSSIFQYANILNVLNKGVISKNDYKEFGLFYDENLLEDKTPKMIKSRLNENASTFSKIDSIHKYGNPEIELEKDFDPKGVESLKRDSWKDVSYKDIKISIENIKGTKKVRLDSIKVSDKLVFWDKPEGESEARQRKRNIIIFNRDKLNTVSLEFKFDIPVKRPDFKLDKKTQEYVNIAISKEKVKVSIVVDESTNTFAKIKYDDKRVKFEFRVCVVSCEEDILENIKTNFEVLMKSKKNMIVANTDEEKIILNPKGSSETQEYITQLENSVILDMDEKMELLFDVKTEEETEFAKVDIKYNDSVITIAKEEEKERPSMISGLRVWKQKREKEESFKYLSNNKLAQGTSEYFAKEDFKDNLEIEKNIIQENAMHYTCVGDVYEKEELSIDENIKQAYENLINYYKVNELLPSLAYYDEDLLNISKAYLNSIIETFNNIENDEVLSKEQRNLSKLGTIHKLDGDKEILLTPLHPINIAYQVMINEMIDKEEVEENILKLLSSRYLLPYVYKNRDLLYKVIDQKHSPEWTYYVDHKMSRYKGSRDYVSKLTREKLEEFIEHFTYLFRDISKSKISIKLINLGDCKEVLLGIFDYYTKKLNKGEDINNLISLDVYIYGEKNTINAFEEVAFYDSIEDIKNHFNINLKAENYSEEDVLNLFREKVKFYKKDKSETSYEYSHLTFYEMDQDVSITSSSMDDINTGIALNGLVSGVPSMYLKDTYRTGFGSKFANKEDDLINISMRYNSLTKCIGTEDPFNDSLSVTTSIGEKNKEFLNKVYDTSHWVTFIDPKVDLNFFKNDENAKDLLIIHYSDQYTTSSGYDAITVTRRSKQYQVIVEEFLRSKNVEPKEDTVATLINYFNAVNGDWLLRLISSRSQFPREKLSILSAIKIGLAYFYHPDITWIPISLEEVLRVSGGAGLSQKNGLFTIKNLTGKTDSYSDDLLFVGIENKEEKLKVHFYPVEVKIGENNETVIQKAIEQANKTRNLIEEHLITTEDDDNKFAKLMYRNFMMQLATVSAEKMKLYNVWSEQNWDEVINSDIRTKLLNDDYEISSDLDELIGRGCVISFKKDSFFNKDLEKRECINIIELSEQEGYNNIVKDLEDIKNRYITGHSDFDVEKMLIKTYGNYEIEVVDTNVEYDEAREINKDNNFPDVAADKEGSYDQLVDSDNNRPMEIMFGTRNDNDKSLLWYPTDTEQTLHTNTGIIGTMGTGKTQFTKSLITQMYREQKHNVDSKPIGMLIFDYKSDYCKKDDDFVKATDANVYKLCHLPYNPLAIVITDEDASFLPLHTAKTLTETISKSFGLGVKQKALLMDVIMEAYELKGILKHDEDTWTKPAPTISDVCSIYFNREDVKEDSLYAALRTLYDFEIFEPDSSKTKNLFEIIDGVTVIKLSGYDEATQNLVVAITLDIFYNQMFIEGESKQEGQYRQLNKLILVDEADNFLSKNFTSIKKILKEGRMFGVGTILSTQLLSHFATSENEYQNYILTWIIHNVSDLNNKDVRYIFNTQSKAEEDSIYNKIKSLAKHESLVKIPKENAPIYIRDKAFWELNK</sequence>